<dbReference type="InterPro" id="IPR025124">
    <property type="entry name" value="Gag1-like_clamp"/>
</dbReference>
<feature type="compositionally biased region" description="Acidic residues" evidence="1">
    <location>
        <begin position="268"/>
        <end position="280"/>
    </location>
</feature>
<proteinExistence type="predicted"/>
<gene>
    <name evidence="3" type="ORF">BN1708_006798</name>
</gene>
<feature type="region of interest" description="Disordered" evidence="1">
    <location>
        <begin position="215"/>
        <end position="317"/>
    </location>
</feature>
<evidence type="ECO:0000256" key="1">
    <source>
        <dbReference type="SAM" id="MobiDB-lite"/>
    </source>
</evidence>
<accession>A0A0G4MNN2</accession>
<reference evidence="3 4" key="1">
    <citation type="submission" date="2015-05" db="EMBL/GenBank/DDBJ databases">
        <authorList>
            <person name="Wang D.B."/>
            <person name="Wang M."/>
        </authorList>
    </citation>
    <scope>NUCLEOTIDE SEQUENCE [LARGE SCALE GENOMIC DNA]</scope>
    <source>
        <strain evidence="3">VL1</strain>
    </source>
</reference>
<name>A0A0G4MNN2_VERLO</name>
<dbReference type="Proteomes" id="UP000044602">
    <property type="component" value="Unassembled WGS sequence"/>
</dbReference>
<feature type="compositionally biased region" description="Basic and acidic residues" evidence="1">
    <location>
        <begin position="290"/>
        <end position="300"/>
    </location>
</feature>
<feature type="compositionally biased region" description="Polar residues" evidence="1">
    <location>
        <begin position="409"/>
        <end position="423"/>
    </location>
</feature>
<dbReference type="Pfam" id="PF13259">
    <property type="entry name" value="clamp_Gag1-like"/>
    <property type="match status" value="1"/>
</dbReference>
<feature type="compositionally biased region" description="Polar residues" evidence="1">
    <location>
        <begin position="16"/>
        <end position="27"/>
    </location>
</feature>
<dbReference type="PANTHER" id="PTHR28065">
    <property type="entry name" value="FREQUENIN"/>
    <property type="match status" value="1"/>
</dbReference>
<evidence type="ECO:0000259" key="2">
    <source>
        <dbReference type="Pfam" id="PF13259"/>
    </source>
</evidence>
<evidence type="ECO:0000313" key="4">
    <source>
        <dbReference type="Proteomes" id="UP000044602"/>
    </source>
</evidence>
<feature type="domain" description="Gag1-like clamp" evidence="2">
    <location>
        <begin position="315"/>
        <end position="520"/>
    </location>
</feature>
<evidence type="ECO:0000313" key="3">
    <source>
        <dbReference type="EMBL" id="CRK35784.1"/>
    </source>
</evidence>
<feature type="region of interest" description="Disordered" evidence="1">
    <location>
        <begin position="370"/>
        <end position="450"/>
    </location>
</feature>
<dbReference type="AlphaFoldDB" id="A0A0G4MNN2"/>
<sequence>MTPPPAAAGTMDDRTSLTAISSPIETDSSSSSSSSAAAAAATAAADTNTKPLPAPTLDAGKQTAPVRQCHCRSKAKNPATTHEPPITTTTTTSTTSTSTTTSSAPHSASTAPLAAIDIKPTPPPASAVAAAPMNIKTSPTSTKMIFSDMYRSPRSPLSKIRHSVFAAPLPLPHADYDVDLLSKDKAKQKEAVRRHLEEKVRNDWDFVWPPVSAAASVPAPVPPRSSENGDDVAVDPTTEPPTETSPSEPAQLGDDSVTAAEERNRESTDEELDDGPDSDAESVYSTVSEDPVHYRPRLDWVSDLSDDEAPPMSLSPFRFDTPEAIGAAVKASVVDKQAQRRRAVREEIQWNEGLACFEARRNAWTGAKTVRVRQKPISPSTSFASLSPKRLFQRTSVPPSPAHHSSPPQQRRSNDASTTNSDGYESKDGSRDLSAQRSKDSSHSTTSAPSTVAYSVETLLPLAPPLLPPNNPMRASITPAVYLSLYEKVILHNLTPSCPVNLSDMIRACVTGWKRDGEWPPRPAPADPMSLVAVRKKKRASTGTGDGLGTARRMSFGFLGRGGGGEKAGAEENKGVAKGIRGSLQRVLGIGHHAATPNGKSAVA</sequence>
<feature type="region of interest" description="Disordered" evidence="1">
    <location>
        <begin position="1"/>
        <end position="120"/>
    </location>
</feature>
<dbReference type="InterPro" id="IPR053274">
    <property type="entry name" value="Fluconazole_resistance"/>
</dbReference>
<organism evidence="3 4">
    <name type="scientific">Verticillium longisporum</name>
    <name type="common">Verticillium dahliae var. longisporum</name>
    <dbReference type="NCBI Taxonomy" id="100787"/>
    <lineage>
        <taxon>Eukaryota</taxon>
        <taxon>Fungi</taxon>
        <taxon>Dikarya</taxon>
        <taxon>Ascomycota</taxon>
        <taxon>Pezizomycotina</taxon>
        <taxon>Sordariomycetes</taxon>
        <taxon>Hypocreomycetidae</taxon>
        <taxon>Glomerellales</taxon>
        <taxon>Plectosphaerellaceae</taxon>
        <taxon>Verticillium</taxon>
    </lineage>
</organism>
<dbReference type="PANTHER" id="PTHR28065:SF1">
    <property type="entry name" value="DUF4050 DOMAIN-CONTAINING PROTEIN"/>
    <property type="match status" value="1"/>
</dbReference>
<feature type="compositionally biased region" description="Low complexity" evidence="1">
    <location>
        <begin position="78"/>
        <end position="115"/>
    </location>
</feature>
<protein>
    <recommendedName>
        <fullName evidence="2">Gag1-like clamp domain-containing protein</fullName>
    </recommendedName>
</protein>
<feature type="compositionally biased region" description="Low complexity" evidence="1">
    <location>
        <begin position="28"/>
        <end position="45"/>
    </location>
</feature>
<dbReference type="STRING" id="100787.A0A0G4MNN2"/>
<keyword evidence="4" id="KW-1185">Reference proteome</keyword>
<feature type="compositionally biased region" description="Low complexity" evidence="1">
    <location>
        <begin position="236"/>
        <end position="249"/>
    </location>
</feature>
<dbReference type="EMBL" id="CVQH01023639">
    <property type="protein sequence ID" value="CRK35784.1"/>
    <property type="molecule type" value="Genomic_DNA"/>
</dbReference>